<organism evidence="2 3">
    <name type="scientific">Moritella yayanosii</name>
    <dbReference type="NCBI Taxonomy" id="69539"/>
    <lineage>
        <taxon>Bacteria</taxon>
        <taxon>Pseudomonadati</taxon>
        <taxon>Pseudomonadota</taxon>
        <taxon>Gammaproteobacteria</taxon>
        <taxon>Alteromonadales</taxon>
        <taxon>Moritellaceae</taxon>
        <taxon>Moritella</taxon>
    </lineage>
</organism>
<dbReference type="Pfam" id="PF00990">
    <property type="entry name" value="GGDEF"/>
    <property type="match status" value="1"/>
</dbReference>
<dbReference type="PROSITE" id="PS50887">
    <property type="entry name" value="GGDEF"/>
    <property type="match status" value="1"/>
</dbReference>
<keyword evidence="3" id="KW-1185">Reference proteome</keyword>
<protein>
    <recommendedName>
        <fullName evidence="1">GGDEF domain-containing protein</fullName>
    </recommendedName>
</protein>
<dbReference type="InterPro" id="IPR029787">
    <property type="entry name" value="Nucleotide_cyclase"/>
</dbReference>
<proteinExistence type="predicted"/>
<dbReference type="SUPFAM" id="SSF55073">
    <property type="entry name" value="Nucleotide cyclase"/>
    <property type="match status" value="1"/>
</dbReference>
<dbReference type="RefSeq" id="WP_232011548.1">
    <property type="nucleotide sequence ID" value="NZ_LS483250.1"/>
</dbReference>
<evidence type="ECO:0000259" key="1">
    <source>
        <dbReference type="PROSITE" id="PS50887"/>
    </source>
</evidence>
<gene>
    <name evidence="2" type="ORF">MORIYA_1516</name>
</gene>
<feature type="domain" description="GGDEF" evidence="1">
    <location>
        <begin position="1"/>
        <end position="87"/>
    </location>
</feature>
<dbReference type="AlphaFoldDB" id="A0A330LLT2"/>
<dbReference type="Proteomes" id="UP000250163">
    <property type="component" value="Chromosome MORIYA"/>
</dbReference>
<dbReference type="EMBL" id="LS483250">
    <property type="protein sequence ID" value="SQD77994.1"/>
    <property type="molecule type" value="Genomic_DNA"/>
</dbReference>
<dbReference type="InterPro" id="IPR043128">
    <property type="entry name" value="Rev_trsase/Diguanyl_cyclase"/>
</dbReference>
<dbReference type="KEGG" id="mya:MORIYA_1516"/>
<accession>A0A330LLT2</accession>
<dbReference type="InterPro" id="IPR000160">
    <property type="entry name" value="GGDEF_dom"/>
</dbReference>
<sequence>MRYCREGFVLIGFFENEMSAIDMADIIRHQVSEVYFINDNNEFNVTLSAGVTLHNNLIDDSFENTLKRADLKLYEAKQQVEIALLFN</sequence>
<dbReference type="Gene3D" id="3.30.70.270">
    <property type="match status" value="1"/>
</dbReference>
<name>A0A330LLT2_9GAMM</name>
<evidence type="ECO:0000313" key="3">
    <source>
        <dbReference type="Proteomes" id="UP000250163"/>
    </source>
</evidence>
<evidence type="ECO:0000313" key="2">
    <source>
        <dbReference type="EMBL" id="SQD77994.1"/>
    </source>
</evidence>
<reference evidence="3" key="1">
    <citation type="submission" date="2018-05" db="EMBL/GenBank/DDBJ databases">
        <authorList>
            <person name="Cea G.-C."/>
            <person name="William W."/>
        </authorList>
    </citation>
    <scope>NUCLEOTIDE SEQUENCE [LARGE SCALE GENOMIC DNA]</scope>
    <source>
        <strain evidence="3">DB21MT 5</strain>
    </source>
</reference>